<dbReference type="EMBL" id="QGNW01000264">
    <property type="protein sequence ID" value="RVW80565.1"/>
    <property type="molecule type" value="Genomic_DNA"/>
</dbReference>
<dbReference type="AlphaFoldDB" id="A0A438H7V3"/>
<reference evidence="3 4" key="1">
    <citation type="journal article" date="2018" name="PLoS Genet.">
        <title>Population sequencing reveals clonal diversity and ancestral inbreeding in the grapevine cultivar Chardonnay.</title>
        <authorList>
            <person name="Roach M.J."/>
            <person name="Johnson D.L."/>
            <person name="Bohlmann J."/>
            <person name="van Vuuren H.J."/>
            <person name="Jones S.J."/>
            <person name="Pretorius I.S."/>
            <person name="Schmidt S.A."/>
            <person name="Borneman A.R."/>
        </authorList>
    </citation>
    <scope>NUCLEOTIDE SEQUENCE [LARGE SCALE GENOMIC DNA]</scope>
    <source>
        <strain evidence="4">cv. Chardonnay</strain>
        <tissue evidence="3">Leaf</tissue>
    </source>
</reference>
<comment type="caution">
    <text evidence="3">The sequence shown here is derived from an EMBL/GenBank/DDBJ whole genome shotgun (WGS) entry which is preliminary data.</text>
</comment>
<feature type="region of interest" description="Disordered" evidence="1">
    <location>
        <begin position="248"/>
        <end position="271"/>
    </location>
</feature>
<dbReference type="Proteomes" id="UP000288805">
    <property type="component" value="Unassembled WGS sequence"/>
</dbReference>
<organism evidence="3 4">
    <name type="scientific">Vitis vinifera</name>
    <name type="common">Grape</name>
    <dbReference type="NCBI Taxonomy" id="29760"/>
    <lineage>
        <taxon>Eukaryota</taxon>
        <taxon>Viridiplantae</taxon>
        <taxon>Streptophyta</taxon>
        <taxon>Embryophyta</taxon>
        <taxon>Tracheophyta</taxon>
        <taxon>Spermatophyta</taxon>
        <taxon>Magnoliopsida</taxon>
        <taxon>eudicotyledons</taxon>
        <taxon>Gunneridae</taxon>
        <taxon>Pentapetalae</taxon>
        <taxon>rosids</taxon>
        <taxon>Vitales</taxon>
        <taxon>Vitaceae</taxon>
        <taxon>Viteae</taxon>
        <taxon>Vitis</taxon>
    </lineage>
</organism>
<evidence type="ECO:0000313" key="3">
    <source>
        <dbReference type="EMBL" id="RVW80565.1"/>
    </source>
</evidence>
<evidence type="ECO:0000256" key="1">
    <source>
        <dbReference type="SAM" id="MobiDB-lite"/>
    </source>
</evidence>
<dbReference type="PANTHER" id="PTHR33223">
    <property type="entry name" value="CCHC-TYPE DOMAIN-CONTAINING PROTEIN"/>
    <property type="match status" value="1"/>
</dbReference>
<accession>A0A438H7V3</accession>
<evidence type="ECO:0000313" key="4">
    <source>
        <dbReference type="Proteomes" id="UP000288805"/>
    </source>
</evidence>
<proteinExistence type="predicted"/>
<feature type="compositionally biased region" description="Basic residues" evidence="1">
    <location>
        <begin position="257"/>
        <end position="271"/>
    </location>
</feature>
<evidence type="ECO:0000259" key="2">
    <source>
        <dbReference type="Pfam" id="PF03732"/>
    </source>
</evidence>
<dbReference type="Pfam" id="PF03732">
    <property type="entry name" value="Retrotrans_gag"/>
    <property type="match status" value="1"/>
</dbReference>
<sequence length="271" mass="30982">MSLSGATQRWFVSLDISRHPRTWDDLAQEFLRQFAVNTIIDVSRKELKALRQKSEKSVTSFISRWREKISQALYGIEEGIARELWFESSPSDSKGKKPLVGQRPGDVGVIDKAWLRPPRRYQKVGHVIESGSSKAYRGRIVDGFSLLDHHFSLFRLSSGWIYTGVVHLGHPSVTTNPLPTHTTHLVPPPTDSRHSIDFAELDDHIHMLNVDEVQTPFVDISQTPYVDNAHLQMCNMLSTGVEWFDSSPPQPLDPWRGRHPKRRPGGRKMRF</sequence>
<dbReference type="PANTHER" id="PTHR33223:SF8">
    <property type="entry name" value="OS04G0172440 PROTEIN"/>
    <property type="match status" value="1"/>
</dbReference>
<name>A0A438H7V3_VITVI</name>
<dbReference type="InterPro" id="IPR005162">
    <property type="entry name" value="Retrotrans_gag_dom"/>
</dbReference>
<protein>
    <recommendedName>
        <fullName evidence="2">Retrotransposon gag domain-containing protein</fullName>
    </recommendedName>
</protein>
<gene>
    <name evidence="3" type="ORF">CK203_051271</name>
</gene>
<feature type="domain" description="Retrotransposon gag" evidence="2">
    <location>
        <begin position="2"/>
        <end position="72"/>
    </location>
</feature>